<dbReference type="AlphaFoldDB" id="A0A8J3IIP7"/>
<protein>
    <recommendedName>
        <fullName evidence="3">SHSP domain-containing protein</fullName>
    </recommendedName>
</protein>
<comment type="similarity">
    <text evidence="1 2">Belongs to the small heat shock protein (HSP20) family.</text>
</comment>
<evidence type="ECO:0000313" key="5">
    <source>
        <dbReference type="Proteomes" id="UP000597444"/>
    </source>
</evidence>
<reference evidence="4" key="1">
    <citation type="submission" date="2020-10" db="EMBL/GenBank/DDBJ databases">
        <title>Taxonomic study of unclassified bacteria belonging to the class Ktedonobacteria.</title>
        <authorList>
            <person name="Yabe S."/>
            <person name="Wang C.M."/>
            <person name="Zheng Y."/>
            <person name="Sakai Y."/>
            <person name="Cavaletti L."/>
            <person name="Monciardini P."/>
            <person name="Donadio S."/>
        </authorList>
    </citation>
    <scope>NUCLEOTIDE SEQUENCE</scope>
    <source>
        <strain evidence="4">ID150040</strain>
    </source>
</reference>
<dbReference type="EMBL" id="BNJK01000001">
    <property type="protein sequence ID" value="GHO96224.1"/>
    <property type="molecule type" value="Genomic_DNA"/>
</dbReference>
<evidence type="ECO:0000313" key="4">
    <source>
        <dbReference type="EMBL" id="GHO96224.1"/>
    </source>
</evidence>
<keyword evidence="5" id="KW-1185">Reference proteome</keyword>
<dbReference type="PROSITE" id="PS01031">
    <property type="entry name" value="SHSP"/>
    <property type="match status" value="1"/>
</dbReference>
<feature type="domain" description="SHSP" evidence="3">
    <location>
        <begin position="3"/>
        <end position="118"/>
    </location>
</feature>
<dbReference type="RefSeq" id="WP_220206865.1">
    <property type="nucleotide sequence ID" value="NZ_BNJK01000001.1"/>
</dbReference>
<accession>A0A8J3IIP7</accession>
<dbReference type="Gene3D" id="2.60.40.790">
    <property type="match status" value="1"/>
</dbReference>
<dbReference type="InterPro" id="IPR008978">
    <property type="entry name" value="HSP20-like_chaperone"/>
</dbReference>
<comment type="caution">
    <text evidence="4">The sequence shown here is derived from an EMBL/GenBank/DDBJ whole genome shotgun (WGS) entry which is preliminary data.</text>
</comment>
<sequence length="130" mass="14282">MQEKAKIQHVPIKVYRSADRLMIAAPMPGLEPEDINVRVDANGHLIIDGIIRGLLKDIKELLIDEWSVGSYHRELDLPNTVDAVHANITYGNGVLVVAFPISEQTIPASLMLQKTGAKHGEYVGHTGHLS</sequence>
<dbReference type="Pfam" id="PF00011">
    <property type="entry name" value="HSP20"/>
    <property type="match status" value="1"/>
</dbReference>
<evidence type="ECO:0000259" key="3">
    <source>
        <dbReference type="PROSITE" id="PS01031"/>
    </source>
</evidence>
<dbReference type="CDD" id="cd06464">
    <property type="entry name" value="ACD_sHsps-like"/>
    <property type="match status" value="1"/>
</dbReference>
<organism evidence="4 5">
    <name type="scientific">Reticulibacter mediterranei</name>
    <dbReference type="NCBI Taxonomy" id="2778369"/>
    <lineage>
        <taxon>Bacteria</taxon>
        <taxon>Bacillati</taxon>
        <taxon>Chloroflexota</taxon>
        <taxon>Ktedonobacteria</taxon>
        <taxon>Ktedonobacterales</taxon>
        <taxon>Reticulibacteraceae</taxon>
        <taxon>Reticulibacter</taxon>
    </lineage>
</organism>
<evidence type="ECO:0000256" key="2">
    <source>
        <dbReference type="RuleBase" id="RU003616"/>
    </source>
</evidence>
<evidence type="ECO:0000256" key="1">
    <source>
        <dbReference type="PROSITE-ProRule" id="PRU00285"/>
    </source>
</evidence>
<dbReference type="InterPro" id="IPR002068">
    <property type="entry name" value="A-crystallin/Hsp20_dom"/>
</dbReference>
<proteinExistence type="inferred from homology"/>
<dbReference type="Proteomes" id="UP000597444">
    <property type="component" value="Unassembled WGS sequence"/>
</dbReference>
<name>A0A8J3IIP7_9CHLR</name>
<gene>
    <name evidence="4" type="ORF">KSF_062720</name>
</gene>
<dbReference type="SUPFAM" id="SSF49764">
    <property type="entry name" value="HSP20-like chaperones"/>
    <property type="match status" value="1"/>
</dbReference>